<reference evidence="3 4" key="1">
    <citation type="submission" date="2020-04" db="EMBL/GenBank/DDBJ databases">
        <authorList>
            <person name="De Canck E."/>
        </authorList>
    </citation>
    <scope>NUCLEOTIDE SEQUENCE [LARGE SCALE GENOMIC DNA]</scope>
    <source>
        <strain evidence="3 4">LMG 22037</strain>
    </source>
</reference>
<keyword evidence="1" id="KW-1133">Transmembrane helix</keyword>
<feature type="transmembrane region" description="Helical" evidence="1">
    <location>
        <begin position="169"/>
        <end position="191"/>
    </location>
</feature>
<protein>
    <recommendedName>
        <fullName evidence="2">DUF4396 domain-containing protein</fullName>
    </recommendedName>
</protein>
<feature type="transmembrane region" description="Helical" evidence="1">
    <location>
        <begin position="206"/>
        <end position="229"/>
    </location>
</feature>
<accession>A0A6J4ZVV1</accession>
<feature type="transmembrane region" description="Helical" evidence="1">
    <location>
        <begin position="6"/>
        <end position="28"/>
    </location>
</feature>
<dbReference type="Proteomes" id="UP000494249">
    <property type="component" value="Unassembled WGS sequence"/>
</dbReference>
<feature type="domain" description="DUF4396" evidence="2">
    <location>
        <begin position="83"/>
        <end position="234"/>
    </location>
</feature>
<keyword evidence="1" id="KW-0812">Transmembrane</keyword>
<sequence length="237" mass="26535">MSYRTFPVWLHSLSIAWLALGALCAVVIAVDEFRCPQKMWVMNLVWPLTALFGTLLWLAAYYAWGRNAPEAGNRASDPAFPPMVLKGTSHCGAGCTLGDIIAEWTAFAFPKVAVWFGWQTLFAEKTFAVWIIDFVVAFLLGVLFQYFTIKPMRELSVRQGVVAALKADIASISAWQIGMYGVMAVIQFAWFRSSYGSLAKVDSPEFWFAMQLAMLAGFATSYPVNWWLIRAGVKEKM</sequence>
<name>A0A6J4ZVV1_9BURK</name>
<dbReference type="EMBL" id="CADIKB010000001">
    <property type="protein sequence ID" value="CAB3642640.1"/>
    <property type="molecule type" value="Genomic_DNA"/>
</dbReference>
<organism evidence="3 4">
    <name type="scientific">Paraburkholderia phenoliruptrix</name>
    <dbReference type="NCBI Taxonomy" id="252970"/>
    <lineage>
        <taxon>Bacteria</taxon>
        <taxon>Pseudomonadati</taxon>
        <taxon>Pseudomonadota</taxon>
        <taxon>Betaproteobacteria</taxon>
        <taxon>Burkholderiales</taxon>
        <taxon>Burkholderiaceae</taxon>
        <taxon>Paraburkholderia</taxon>
    </lineage>
</organism>
<feature type="transmembrane region" description="Helical" evidence="1">
    <location>
        <begin position="127"/>
        <end position="148"/>
    </location>
</feature>
<feature type="transmembrane region" description="Helical" evidence="1">
    <location>
        <begin position="40"/>
        <end position="64"/>
    </location>
</feature>
<evidence type="ECO:0000256" key="1">
    <source>
        <dbReference type="SAM" id="Phobius"/>
    </source>
</evidence>
<proteinExistence type="predicted"/>
<evidence type="ECO:0000313" key="4">
    <source>
        <dbReference type="Proteomes" id="UP000494249"/>
    </source>
</evidence>
<dbReference type="Pfam" id="PF14342">
    <property type="entry name" value="DUF4396"/>
    <property type="match status" value="1"/>
</dbReference>
<gene>
    <name evidence="3" type="ORF">LMG22037_00429</name>
</gene>
<keyword evidence="1" id="KW-0472">Membrane</keyword>
<dbReference type="AlphaFoldDB" id="A0A6J4ZVV1"/>
<dbReference type="InterPro" id="IPR025509">
    <property type="entry name" value="DUF4396"/>
</dbReference>
<evidence type="ECO:0000313" key="3">
    <source>
        <dbReference type="EMBL" id="CAB3642640.1"/>
    </source>
</evidence>
<dbReference type="RefSeq" id="WP_035480645.1">
    <property type="nucleotide sequence ID" value="NZ_CADFGL010000001.1"/>
</dbReference>
<evidence type="ECO:0000259" key="2">
    <source>
        <dbReference type="Pfam" id="PF14342"/>
    </source>
</evidence>